<evidence type="ECO:0000313" key="1">
    <source>
        <dbReference type="EMBL" id="NIJ23113.1"/>
    </source>
</evidence>
<evidence type="ECO:0008006" key="3">
    <source>
        <dbReference type="Google" id="ProtNLM"/>
    </source>
</evidence>
<comment type="caution">
    <text evidence="1">The sequence shown here is derived from an EMBL/GenBank/DDBJ whole genome shotgun (WGS) entry which is preliminary data.</text>
</comment>
<gene>
    <name evidence="1" type="ORF">FHT01_000655</name>
</gene>
<name>A0ABX0TY07_9SPHN</name>
<sequence length="144" mass="14624">MALTRAERLALIAAALASVLVCGWLTLPHATRIAPQAEVAPLALPPAPPPGDAAFRRALFAPAALAVEDAPADAPALAGIVGRIDADAVALVHTSLGETRTLKPGEAVDGWTLQSLAIDAAYFTRGNARVRVPLPAGDDAGAPQ</sequence>
<organism evidence="1 2">
    <name type="scientific">Sphingomonas japonica</name>
    <dbReference type="NCBI Taxonomy" id="511662"/>
    <lineage>
        <taxon>Bacteria</taxon>
        <taxon>Pseudomonadati</taxon>
        <taxon>Pseudomonadota</taxon>
        <taxon>Alphaproteobacteria</taxon>
        <taxon>Sphingomonadales</taxon>
        <taxon>Sphingomonadaceae</taxon>
        <taxon>Sphingomonas</taxon>
    </lineage>
</organism>
<reference evidence="1 2" key="1">
    <citation type="submission" date="2020-03" db="EMBL/GenBank/DDBJ databases">
        <title>Genomic Encyclopedia of Type Strains, Phase IV (KMG-IV): sequencing the most valuable type-strain genomes for metagenomic binning, comparative biology and taxonomic classification.</title>
        <authorList>
            <person name="Goeker M."/>
        </authorList>
    </citation>
    <scope>NUCLEOTIDE SEQUENCE [LARGE SCALE GENOMIC DNA]</scope>
    <source>
        <strain evidence="1 2">DSM 22753</strain>
    </source>
</reference>
<dbReference type="RefSeq" id="WP_166745418.1">
    <property type="nucleotide sequence ID" value="NZ_BAAAEV010000001.1"/>
</dbReference>
<dbReference type="EMBL" id="JAASQP010000001">
    <property type="protein sequence ID" value="NIJ23113.1"/>
    <property type="molecule type" value="Genomic_DNA"/>
</dbReference>
<keyword evidence="2" id="KW-1185">Reference proteome</keyword>
<accession>A0ABX0TY07</accession>
<protein>
    <recommendedName>
        <fullName evidence="3">Type II secretion system protein GspC N-terminal domain-containing protein</fullName>
    </recommendedName>
</protein>
<dbReference type="Proteomes" id="UP000788153">
    <property type="component" value="Unassembled WGS sequence"/>
</dbReference>
<proteinExistence type="predicted"/>
<evidence type="ECO:0000313" key="2">
    <source>
        <dbReference type="Proteomes" id="UP000788153"/>
    </source>
</evidence>